<evidence type="ECO:0000256" key="1">
    <source>
        <dbReference type="SAM" id="SignalP"/>
    </source>
</evidence>
<sequence length="225" mass="24509">MKFKCLLKVALCTAVLSAVGCASKVPDKDKYSGFLNDYSGLEKAESKTGKPVLRWIDPNFNPGNYDSIVYNSLVYYPTPKPTTQVGEQVLSQLLTYTDNKLKQSFAARKPLVSTPGPRSLIFRGAITGVSSEKEGLQFYEVLPVALVVAATQVATGHRTMDTHLYIEGELIDATTQKPVLKVVRLGEGKDLNNESTPMTLDNLKQVIDDLGTDVTGFSINEQSGS</sequence>
<organism evidence="2 3">
    <name type="scientific">Citrobacter tructae</name>
    <dbReference type="NCBI Taxonomy" id="2562449"/>
    <lineage>
        <taxon>Bacteria</taxon>
        <taxon>Pseudomonadati</taxon>
        <taxon>Pseudomonadota</taxon>
        <taxon>Gammaproteobacteria</taxon>
        <taxon>Enterobacterales</taxon>
        <taxon>Enterobacteriaceae</taxon>
        <taxon>Citrobacter</taxon>
    </lineage>
</organism>
<gene>
    <name evidence="2" type="ORF">E4Z61_06125</name>
</gene>
<dbReference type="Proteomes" id="UP000296284">
    <property type="component" value="Chromosome"/>
</dbReference>
<accession>A0ABX5T0K2</accession>
<dbReference type="InterPro" id="IPR021747">
    <property type="entry name" value="DUF3313"/>
</dbReference>
<evidence type="ECO:0000313" key="2">
    <source>
        <dbReference type="EMBL" id="QBX79969.1"/>
    </source>
</evidence>
<dbReference type="PROSITE" id="PS51257">
    <property type="entry name" value="PROKAR_LIPOPROTEIN"/>
    <property type="match status" value="1"/>
</dbReference>
<dbReference type="EMBL" id="CP038469">
    <property type="protein sequence ID" value="QBX79969.1"/>
    <property type="molecule type" value="Genomic_DNA"/>
</dbReference>
<dbReference type="Pfam" id="PF11769">
    <property type="entry name" value="DUF3313"/>
    <property type="match status" value="1"/>
</dbReference>
<evidence type="ECO:0000313" key="3">
    <source>
        <dbReference type="Proteomes" id="UP000296284"/>
    </source>
</evidence>
<proteinExistence type="predicted"/>
<feature type="chain" id="PRO_5047309300" evidence="1">
    <location>
        <begin position="25"/>
        <end position="225"/>
    </location>
</feature>
<name>A0ABX5T0K2_9ENTR</name>
<dbReference type="RefSeq" id="WP_135322010.1">
    <property type="nucleotide sequence ID" value="NZ_CP038469.1"/>
</dbReference>
<keyword evidence="3" id="KW-1185">Reference proteome</keyword>
<keyword evidence="1" id="KW-0732">Signal</keyword>
<reference evidence="2 3" key="1">
    <citation type="submission" date="2019-03" db="EMBL/GenBank/DDBJ databases">
        <title>Complete genome sequence of Citrobacter sp. SNU WT2 isolated from diseased rainbow trout.</title>
        <authorList>
            <person name="Oh W.T."/>
            <person name="Park S.C."/>
        </authorList>
    </citation>
    <scope>NUCLEOTIDE SEQUENCE [LARGE SCALE GENOMIC DNA]</scope>
    <source>
        <strain evidence="2 3">SNU WT2</strain>
    </source>
</reference>
<protein>
    <submittedName>
        <fullName evidence="2">DUF3313 domain-containing protein</fullName>
    </submittedName>
</protein>
<feature type="signal peptide" evidence="1">
    <location>
        <begin position="1"/>
        <end position="24"/>
    </location>
</feature>